<reference evidence="13 14" key="1">
    <citation type="submission" date="2023-12" db="EMBL/GenBank/DDBJ databases">
        <title>Thiobacillus sedimentum sp. nov., a chemolithoautotrophic sulfur-oxidizing bacterium isolated from freshwater sediment.</title>
        <authorList>
            <person name="Luo J."/>
            <person name="Dai C."/>
        </authorList>
    </citation>
    <scope>NUCLEOTIDE SEQUENCE [LARGE SCALE GENOMIC DNA]</scope>
    <source>
        <strain evidence="13 14">SCUT-2</strain>
    </source>
</reference>
<evidence type="ECO:0000256" key="10">
    <source>
        <dbReference type="SAM" id="Phobius"/>
    </source>
</evidence>
<dbReference type="Gene3D" id="6.10.340.10">
    <property type="match status" value="1"/>
</dbReference>
<dbReference type="PANTHER" id="PTHR43065">
    <property type="entry name" value="SENSOR HISTIDINE KINASE"/>
    <property type="match status" value="1"/>
</dbReference>
<dbReference type="InterPro" id="IPR003661">
    <property type="entry name" value="HisK_dim/P_dom"/>
</dbReference>
<protein>
    <recommendedName>
        <fullName evidence="3">histidine kinase</fullName>
        <ecNumber evidence="3">2.7.13.3</ecNumber>
    </recommendedName>
</protein>
<gene>
    <name evidence="13" type="ORF">VA613_08100</name>
</gene>
<evidence type="ECO:0000256" key="5">
    <source>
        <dbReference type="ARBA" id="ARBA00022679"/>
    </source>
</evidence>
<feature type="domain" description="Histidine kinase" evidence="11">
    <location>
        <begin position="262"/>
        <end position="489"/>
    </location>
</feature>
<evidence type="ECO:0000259" key="12">
    <source>
        <dbReference type="PROSITE" id="PS50885"/>
    </source>
</evidence>
<evidence type="ECO:0000256" key="6">
    <source>
        <dbReference type="ARBA" id="ARBA00022741"/>
    </source>
</evidence>
<accession>A0ABZ1CFN3</accession>
<dbReference type="PROSITE" id="PS50109">
    <property type="entry name" value="HIS_KIN"/>
    <property type="match status" value="1"/>
</dbReference>
<dbReference type="PRINTS" id="PR00344">
    <property type="entry name" value="BCTRLSENSOR"/>
</dbReference>
<dbReference type="GO" id="GO:0005524">
    <property type="term" value="F:ATP binding"/>
    <property type="evidence" value="ECO:0007669"/>
    <property type="project" value="UniProtKB-KW"/>
</dbReference>
<dbReference type="CDD" id="cd00082">
    <property type="entry name" value="HisKA"/>
    <property type="match status" value="1"/>
</dbReference>
<keyword evidence="10" id="KW-1133">Transmembrane helix</keyword>
<dbReference type="Gene3D" id="1.10.287.130">
    <property type="match status" value="1"/>
</dbReference>
<dbReference type="EMBL" id="CP141769">
    <property type="protein sequence ID" value="WRS37984.1"/>
    <property type="molecule type" value="Genomic_DNA"/>
</dbReference>
<comment type="subcellular location">
    <subcellularLocation>
        <location evidence="2">Membrane</location>
    </subcellularLocation>
</comment>
<keyword evidence="14" id="KW-1185">Reference proteome</keyword>
<keyword evidence="10" id="KW-0812">Transmembrane</keyword>
<feature type="domain" description="HAMP" evidence="12">
    <location>
        <begin position="193"/>
        <end position="245"/>
    </location>
</feature>
<keyword evidence="5" id="KW-0808">Transferase</keyword>
<keyword evidence="8 13" id="KW-0067">ATP-binding</keyword>
<evidence type="ECO:0000256" key="3">
    <source>
        <dbReference type="ARBA" id="ARBA00012438"/>
    </source>
</evidence>
<dbReference type="Proteomes" id="UP001334732">
    <property type="component" value="Chromosome"/>
</dbReference>
<dbReference type="InterPro" id="IPR036097">
    <property type="entry name" value="HisK_dim/P_sf"/>
</dbReference>
<evidence type="ECO:0000313" key="14">
    <source>
        <dbReference type="Proteomes" id="UP001334732"/>
    </source>
</evidence>
<dbReference type="Pfam" id="PF00672">
    <property type="entry name" value="HAMP"/>
    <property type="match status" value="1"/>
</dbReference>
<name>A0ABZ1CFN3_9PROT</name>
<evidence type="ECO:0000256" key="7">
    <source>
        <dbReference type="ARBA" id="ARBA00022777"/>
    </source>
</evidence>
<dbReference type="PROSITE" id="PS50885">
    <property type="entry name" value="HAMP"/>
    <property type="match status" value="1"/>
</dbReference>
<dbReference type="InterPro" id="IPR003660">
    <property type="entry name" value="HAMP_dom"/>
</dbReference>
<dbReference type="SMART" id="SM00388">
    <property type="entry name" value="HisKA"/>
    <property type="match status" value="1"/>
</dbReference>
<dbReference type="Pfam" id="PF00512">
    <property type="entry name" value="HisKA"/>
    <property type="match status" value="1"/>
</dbReference>
<proteinExistence type="predicted"/>
<evidence type="ECO:0000259" key="11">
    <source>
        <dbReference type="PROSITE" id="PS50109"/>
    </source>
</evidence>
<evidence type="ECO:0000313" key="13">
    <source>
        <dbReference type="EMBL" id="WRS37984.1"/>
    </source>
</evidence>
<keyword evidence="9" id="KW-0902">Two-component regulatory system</keyword>
<dbReference type="SUPFAM" id="SSF55874">
    <property type="entry name" value="ATPase domain of HSP90 chaperone/DNA topoisomerase II/histidine kinase"/>
    <property type="match status" value="1"/>
</dbReference>
<feature type="transmembrane region" description="Helical" evidence="10">
    <location>
        <begin position="169"/>
        <end position="191"/>
    </location>
</feature>
<dbReference type="SUPFAM" id="SSF47384">
    <property type="entry name" value="Homodimeric domain of signal transducing histidine kinase"/>
    <property type="match status" value="1"/>
</dbReference>
<evidence type="ECO:0000256" key="4">
    <source>
        <dbReference type="ARBA" id="ARBA00022553"/>
    </source>
</evidence>
<evidence type="ECO:0000256" key="8">
    <source>
        <dbReference type="ARBA" id="ARBA00022840"/>
    </source>
</evidence>
<dbReference type="EC" id="2.7.13.3" evidence="3"/>
<keyword evidence="6" id="KW-0547">Nucleotide-binding</keyword>
<dbReference type="Gene3D" id="3.30.565.10">
    <property type="entry name" value="Histidine kinase-like ATPase, C-terminal domain"/>
    <property type="match status" value="1"/>
</dbReference>
<dbReference type="InterPro" id="IPR036890">
    <property type="entry name" value="HATPase_C_sf"/>
</dbReference>
<evidence type="ECO:0000256" key="1">
    <source>
        <dbReference type="ARBA" id="ARBA00000085"/>
    </source>
</evidence>
<dbReference type="SMART" id="SM00387">
    <property type="entry name" value="HATPase_c"/>
    <property type="match status" value="1"/>
</dbReference>
<dbReference type="InterPro" id="IPR005467">
    <property type="entry name" value="His_kinase_dom"/>
</dbReference>
<evidence type="ECO:0000256" key="2">
    <source>
        <dbReference type="ARBA" id="ARBA00004370"/>
    </source>
</evidence>
<organism evidence="13 14">
    <name type="scientific">Thiobacillus sedimenti</name>
    <dbReference type="NCBI Taxonomy" id="3110231"/>
    <lineage>
        <taxon>Bacteria</taxon>
        <taxon>Pseudomonadati</taxon>
        <taxon>Pseudomonadota</taxon>
        <taxon>Betaproteobacteria</taxon>
        <taxon>Nitrosomonadales</taxon>
        <taxon>Thiobacillaceae</taxon>
        <taxon>Thiobacillus</taxon>
    </lineage>
</organism>
<keyword evidence="4" id="KW-0597">Phosphoprotein</keyword>
<feature type="transmembrane region" description="Helical" evidence="10">
    <location>
        <begin position="20"/>
        <end position="37"/>
    </location>
</feature>
<dbReference type="InterPro" id="IPR004358">
    <property type="entry name" value="Sig_transdc_His_kin-like_C"/>
</dbReference>
<dbReference type="Pfam" id="PF02518">
    <property type="entry name" value="HATPase_c"/>
    <property type="match status" value="1"/>
</dbReference>
<keyword evidence="10" id="KW-0472">Membrane</keyword>
<dbReference type="PANTHER" id="PTHR43065:SF46">
    <property type="entry name" value="C4-DICARBOXYLATE TRANSPORT SENSOR PROTEIN DCTB"/>
    <property type="match status" value="1"/>
</dbReference>
<dbReference type="InterPro" id="IPR003594">
    <property type="entry name" value="HATPase_dom"/>
</dbReference>
<evidence type="ECO:0000256" key="9">
    <source>
        <dbReference type="ARBA" id="ARBA00023012"/>
    </source>
</evidence>
<sequence length="503" mass="54351">MMPSLRGALLRHSLRGKITLGYYAVAAIILVASLFFVGELRTLEARVVLGQRATDLFNTALEIRRFERNYFLHHQAADLEENGAYLKLAQALLTANRADFTAIVPPARLDQLGALLDAYQGQMSAYAVAAQPAAVLEPRVRGLGQEVVAIAEDVARSERRQIQTTLASFRTLLLGVIVAMAVLIVVIGRALSLRVVQPLKEMEASVAAISASRRETLSAPSNDREILSIIAAFNHMLKELDMRQKSLMRSERLASLGTMLSGVAHELNNPLSNISTSCQILQEEVGESDVATQKMYLAQIDQQTERARNIVRSLLDFSRERAFRKAPVLLKPLVAQTVGFVRGEVSAKSVVRLTIPDDLSVQADAQRLQQVFVNLIRNALEGLGPDGQILISAEVRRVSGPPPGTALGVGCDMEGEAVEITVADNGPGIAPDILSRIFDPFFTTKEVGHGMGLGLFVVYEIIDEHGGCIAVRSAPGEGATFCIRLPHEETGGPHAAAGEKGAQ</sequence>
<keyword evidence="7" id="KW-0418">Kinase</keyword>
<comment type="catalytic activity">
    <reaction evidence="1">
        <text>ATP + protein L-histidine = ADP + protein N-phospho-L-histidine.</text>
        <dbReference type="EC" id="2.7.13.3"/>
    </reaction>
</comment>
<dbReference type="RefSeq" id="WP_324778598.1">
    <property type="nucleotide sequence ID" value="NZ_CP141769.1"/>
</dbReference>